<feature type="repeat" description="TPR" evidence="3">
    <location>
        <begin position="134"/>
        <end position="167"/>
    </location>
</feature>
<sequence>MLHKYNRQSRILNHLRAGLIGGSCLGLVSCAMHQDQKDYVEDVRGSHKSPLASLNANKKLHPAVAQAIGLMKDNQFQEASSFLNQALQNEPQSISLHLLNALVYEKLAEVGDSSRIDLAAVGYQNALNLDPNNLFAMAQLGKIKFKNKQYDQAQELFANALLVKPNDASLLQELAASSYYAYDAKTALAAIDQAIKIDPKNPLAHRSAAMIHAALGDMDIARQHQSEYQKLAKNDPDNDKIASRLEDWEFLYKSGRIKLAASGGPGSGGSSSGGPGSGSNPRPSINQNQDDQSDQTTSHMDPDYGVNALASAPVNQGDGG</sequence>
<evidence type="ECO:0000256" key="3">
    <source>
        <dbReference type="PROSITE-ProRule" id="PRU00339"/>
    </source>
</evidence>
<name>A0ABZ2C1A2_9PROT</name>
<keyword evidence="5" id="KW-0449">Lipoprotein</keyword>
<feature type="compositionally biased region" description="Low complexity" evidence="4">
    <location>
        <begin position="286"/>
        <end position="298"/>
    </location>
</feature>
<dbReference type="EMBL" id="CP133270">
    <property type="protein sequence ID" value="WVX65898.1"/>
    <property type="molecule type" value="Genomic_DNA"/>
</dbReference>
<gene>
    <name evidence="5" type="ORF">Bealeia1_00064</name>
</gene>
<evidence type="ECO:0000313" key="6">
    <source>
        <dbReference type="Proteomes" id="UP001330434"/>
    </source>
</evidence>
<evidence type="ECO:0000256" key="2">
    <source>
        <dbReference type="ARBA" id="ARBA00022803"/>
    </source>
</evidence>
<dbReference type="PROSITE" id="PS51257">
    <property type="entry name" value="PROKAR_LIPOPROTEIN"/>
    <property type="match status" value="1"/>
</dbReference>
<evidence type="ECO:0000256" key="1">
    <source>
        <dbReference type="ARBA" id="ARBA00022737"/>
    </source>
</evidence>
<accession>A0ABZ2C1A2</accession>
<dbReference type="InterPro" id="IPR019734">
    <property type="entry name" value="TPR_rpt"/>
</dbReference>
<keyword evidence="1" id="KW-0677">Repeat</keyword>
<organism evidence="5 6">
    <name type="scientific">Candidatus Bealeia paramacronuclearis</name>
    <dbReference type="NCBI Taxonomy" id="1921001"/>
    <lineage>
        <taxon>Bacteria</taxon>
        <taxon>Pseudomonadati</taxon>
        <taxon>Pseudomonadota</taxon>
        <taxon>Alphaproteobacteria</taxon>
        <taxon>Holosporales</taxon>
        <taxon>Holosporaceae</taxon>
        <taxon>Candidatus Bealeia</taxon>
    </lineage>
</organism>
<feature type="compositionally biased region" description="Gly residues" evidence="4">
    <location>
        <begin position="263"/>
        <end position="277"/>
    </location>
</feature>
<feature type="region of interest" description="Disordered" evidence="4">
    <location>
        <begin position="261"/>
        <end position="320"/>
    </location>
</feature>
<dbReference type="PANTHER" id="PTHR44943:SF8">
    <property type="entry name" value="TPR REPEAT-CONTAINING PROTEIN MJ0263"/>
    <property type="match status" value="1"/>
</dbReference>
<dbReference type="PANTHER" id="PTHR44943">
    <property type="entry name" value="CELLULOSE SYNTHASE OPERON PROTEIN C"/>
    <property type="match status" value="1"/>
</dbReference>
<dbReference type="Pfam" id="PF14559">
    <property type="entry name" value="TPR_19"/>
    <property type="match status" value="1"/>
</dbReference>
<reference evidence="5 6" key="1">
    <citation type="journal article" date="2024" name="Environ. Microbiol.">
        <title>Novel evolutionary insights on the interactions of the Holosporales (Alphaproteobacteria) with eukaryotic hosts from comparative genomics.</title>
        <authorList>
            <person name="Giovannini M."/>
            <person name="Petroni G."/>
            <person name="Castelli M."/>
        </authorList>
    </citation>
    <scope>NUCLEOTIDE SEQUENCE [LARGE SCALE GENOMIC DNA]</scope>
    <source>
        <strain evidence="5 6">US_Bl 15I1</strain>
    </source>
</reference>
<dbReference type="InterPro" id="IPR011990">
    <property type="entry name" value="TPR-like_helical_dom_sf"/>
</dbReference>
<evidence type="ECO:0000313" key="5">
    <source>
        <dbReference type="EMBL" id="WVX65898.1"/>
    </source>
</evidence>
<dbReference type="PROSITE" id="PS50005">
    <property type="entry name" value="TPR"/>
    <property type="match status" value="1"/>
</dbReference>
<dbReference type="SUPFAM" id="SSF48452">
    <property type="entry name" value="TPR-like"/>
    <property type="match status" value="1"/>
</dbReference>
<dbReference type="Proteomes" id="UP001330434">
    <property type="component" value="Chromosome"/>
</dbReference>
<dbReference type="InterPro" id="IPR051685">
    <property type="entry name" value="Ycf3/AcsC/BcsC/TPR_MFPF"/>
</dbReference>
<keyword evidence="2 3" id="KW-0802">TPR repeat</keyword>
<keyword evidence="6" id="KW-1185">Reference proteome</keyword>
<protein>
    <submittedName>
        <fullName evidence="5">PEP-CTERM system TPR-repeat lipoprotein</fullName>
    </submittedName>
</protein>
<evidence type="ECO:0000256" key="4">
    <source>
        <dbReference type="SAM" id="MobiDB-lite"/>
    </source>
</evidence>
<proteinExistence type="predicted"/>
<dbReference type="Gene3D" id="1.25.40.10">
    <property type="entry name" value="Tetratricopeptide repeat domain"/>
    <property type="match status" value="2"/>
</dbReference>
<dbReference type="RefSeq" id="WP_331256467.1">
    <property type="nucleotide sequence ID" value="NZ_CP133270.1"/>
</dbReference>
<dbReference type="SMART" id="SM00028">
    <property type="entry name" value="TPR"/>
    <property type="match status" value="5"/>
</dbReference>